<gene>
    <name evidence="1" type="ORF">N7532_006165</name>
</gene>
<comment type="caution">
    <text evidence="1">The sequence shown here is derived from an EMBL/GenBank/DDBJ whole genome shotgun (WGS) entry which is preliminary data.</text>
</comment>
<organism evidence="1 2">
    <name type="scientific">Penicillium argentinense</name>
    <dbReference type="NCBI Taxonomy" id="1131581"/>
    <lineage>
        <taxon>Eukaryota</taxon>
        <taxon>Fungi</taxon>
        <taxon>Dikarya</taxon>
        <taxon>Ascomycota</taxon>
        <taxon>Pezizomycotina</taxon>
        <taxon>Eurotiomycetes</taxon>
        <taxon>Eurotiomycetidae</taxon>
        <taxon>Eurotiales</taxon>
        <taxon>Aspergillaceae</taxon>
        <taxon>Penicillium</taxon>
    </lineage>
</organism>
<evidence type="ECO:0000313" key="2">
    <source>
        <dbReference type="Proteomes" id="UP001149074"/>
    </source>
</evidence>
<reference evidence="1" key="1">
    <citation type="submission" date="2022-11" db="EMBL/GenBank/DDBJ databases">
        <authorList>
            <person name="Petersen C."/>
        </authorList>
    </citation>
    <scope>NUCLEOTIDE SEQUENCE</scope>
    <source>
        <strain evidence="1">IBT 30761</strain>
    </source>
</reference>
<name>A0A9W9KAI0_9EURO</name>
<protein>
    <submittedName>
        <fullName evidence="1">Uncharacterized protein</fullName>
    </submittedName>
</protein>
<proteinExistence type="predicted"/>
<evidence type="ECO:0000313" key="1">
    <source>
        <dbReference type="EMBL" id="KAJ5099164.1"/>
    </source>
</evidence>
<sequence length="81" mass="9079">MLEMRNRLTARKVVKSMLGWEWQGPRAGHEQPGRPLASPVSNLQAMRHATLRIADPPPLRKDFDGGTSFRAERSLESAVTI</sequence>
<dbReference type="RefSeq" id="XP_056474818.1">
    <property type="nucleotide sequence ID" value="XM_056618659.1"/>
</dbReference>
<reference evidence="1" key="2">
    <citation type="journal article" date="2023" name="IMA Fungus">
        <title>Comparative genomic study of the Penicillium genus elucidates a diverse pangenome and 15 lateral gene transfer events.</title>
        <authorList>
            <person name="Petersen C."/>
            <person name="Sorensen T."/>
            <person name="Nielsen M.R."/>
            <person name="Sondergaard T.E."/>
            <person name="Sorensen J.L."/>
            <person name="Fitzpatrick D.A."/>
            <person name="Frisvad J.C."/>
            <person name="Nielsen K.L."/>
        </authorList>
    </citation>
    <scope>NUCLEOTIDE SEQUENCE</scope>
    <source>
        <strain evidence="1">IBT 30761</strain>
    </source>
</reference>
<dbReference type="AlphaFoldDB" id="A0A9W9KAI0"/>
<accession>A0A9W9KAI0</accession>
<dbReference type="Proteomes" id="UP001149074">
    <property type="component" value="Unassembled WGS sequence"/>
</dbReference>
<dbReference type="GeneID" id="81357638"/>
<dbReference type="EMBL" id="JAPQKI010000005">
    <property type="protein sequence ID" value="KAJ5099164.1"/>
    <property type="molecule type" value="Genomic_DNA"/>
</dbReference>
<keyword evidence="2" id="KW-1185">Reference proteome</keyword>